<organism evidence="2 3">
    <name type="scientific">Ceraceosorus guamensis</name>
    <dbReference type="NCBI Taxonomy" id="1522189"/>
    <lineage>
        <taxon>Eukaryota</taxon>
        <taxon>Fungi</taxon>
        <taxon>Dikarya</taxon>
        <taxon>Basidiomycota</taxon>
        <taxon>Ustilaginomycotina</taxon>
        <taxon>Exobasidiomycetes</taxon>
        <taxon>Ceraceosorales</taxon>
        <taxon>Ceraceosoraceae</taxon>
        <taxon>Ceraceosorus</taxon>
    </lineage>
</organism>
<protein>
    <submittedName>
        <fullName evidence="2">Uncharacterized protein</fullName>
    </submittedName>
</protein>
<proteinExistence type="predicted"/>
<accession>A0A316VVC9</accession>
<sequence length="417" mass="42789">MPSASVRLARPKEVRVLLVPSRMATLLQGLRPLKQRHPHFLRHVSQRITLQSTILRDAGVEGELTKALDFSADRQQWLCEALFFRLNPGLSPSDDKVQLALPHFKSLIHLKAAYDVLLEEKLFDVLERGSGPREGSYEDALDRVIGQLLASFQAASDAPAPSATSPEPRYLRVTKVPVLWEPPKGRQPRGLSQAGESSTQEAVAGAVTDEGDQEEAVAGAVTDEGDQEEAVAGAVTDEGDQAAGAAPSPLRHWMQETVFEGVRAREGHASVRPRRGVGAGARTGSSRVGAGAGAASSGSSRVGDGGRSSCARDGGGAGSSPSGENAGAGSSRTGGGGGGGGSGAGDDGGAGGGAVAGPSRAGVGGGASAGSSRLKRPLEAEANDANSEESKRQRADAPASASRGSMCFASIFVSMYY</sequence>
<dbReference type="OrthoDB" id="10464125at2759"/>
<evidence type="ECO:0000256" key="1">
    <source>
        <dbReference type="SAM" id="MobiDB-lite"/>
    </source>
</evidence>
<feature type="compositionally biased region" description="Low complexity" evidence="1">
    <location>
        <begin position="280"/>
        <end position="302"/>
    </location>
</feature>
<feature type="compositionally biased region" description="Gly residues" evidence="1">
    <location>
        <begin position="332"/>
        <end position="355"/>
    </location>
</feature>
<keyword evidence="3" id="KW-1185">Reference proteome</keyword>
<dbReference type="AlphaFoldDB" id="A0A316VVC9"/>
<dbReference type="RefSeq" id="XP_025368757.1">
    <property type="nucleotide sequence ID" value="XM_025516229.1"/>
</dbReference>
<feature type="region of interest" description="Disordered" evidence="1">
    <location>
        <begin position="264"/>
        <end position="403"/>
    </location>
</feature>
<dbReference type="EMBL" id="KZ819390">
    <property type="protein sequence ID" value="PWN41597.1"/>
    <property type="molecule type" value="Genomic_DNA"/>
</dbReference>
<feature type="region of interest" description="Disordered" evidence="1">
    <location>
        <begin position="181"/>
        <end position="230"/>
    </location>
</feature>
<evidence type="ECO:0000313" key="2">
    <source>
        <dbReference type="EMBL" id="PWN41597.1"/>
    </source>
</evidence>
<reference evidence="2 3" key="1">
    <citation type="journal article" date="2018" name="Mol. Biol. Evol.">
        <title>Broad Genomic Sampling Reveals a Smut Pathogenic Ancestry of the Fungal Clade Ustilaginomycotina.</title>
        <authorList>
            <person name="Kijpornyongpan T."/>
            <person name="Mondo S.J."/>
            <person name="Barry K."/>
            <person name="Sandor L."/>
            <person name="Lee J."/>
            <person name="Lipzen A."/>
            <person name="Pangilinan J."/>
            <person name="LaButti K."/>
            <person name="Hainaut M."/>
            <person name="Henrissat B."/>
            <person name="Grigoriev I.V."/>
            <person name="Spatafora J.W."/>
            <person name="Aime M.C."/>
        </authorList>
    </citation>
    <scope>NUCLEOTIDE SEQUENCE [LARGE SCALE GENOMIC DNA]</scope>
    <source>
        <strain evidence="2 3">MCA 4658</strain>
    </source>
</reference>
<evidence type="ECO:0000313" key="3">
    <source>
        <dbReference type="Proteomes" id="UP000245783"/>
    </source>
</evidence>
<name>A0A316VVC9_9BASI</name>
<gene>
    <name evidence="2" type="ORF">IE81DRAFT_348172</name>
</gene>
<dbReference type="InParanoid" id="A0A316VVC9"/>
<dbReference type="GeneID" id="37038099"/>
<dbReference type="Proteomes" id="UP000245783">
    <property type="component" value="Unassembled WGS sequence"/>
</dbReference>